<feature type="region of interest" description="Disordered" evidence="5">
    <location>
        <begin position="508"/>
        <end position="556"/>
    </location>
</feature>
<keyword evidence="2 4" id="KW-0853">WD repeat</keyword>
<evidence type="ECO:0000313" key="6">
    <source>
        <dbReference type="EMBL" id="CDW79617.1"/>
    </source>
</evidence>
<dbReference type="AlphaFoldDB" id="A0A078ADK6"/>
<sequence>MADSAIITSLCWVSRGYAKAVIDEYEPSSKEQQVFKEINKQLQLFIQNSNYQCRGKGKDYKDITNEIQENMEMMDLDKYDEEENVPVFTSELKILKGDQNMDNDDQDDMEEGSSESVSSFGDDQEGAGEKKNNRDNYPEVLEDSEEEKEDYTIRKSDALIIAATAENDHSNLEVYVYDHKTSDLYVHHEIILSSYPLCMEWLGQLGGQKTNLVVVGTFLPEIEVWDLNKEDCEPLFTLGGLPEGAEGSKKKKKKTLVTKFNKQAEQQQYNSESHTDAVMTLSLNPFQSEYLASGSADTTVRIWDLEEQACKATFTNLHKNKVQVVRWNSQNESLLLTGGYDRVLNVVDVRQQPVGENALKFRLKKEVKDLESAQWHPTYEHNFVISTESGIVQGYDIRQPKECLFEFQAHEKTCTNVALSAFIPNIMATCSLDEYVKLWDITSQPQPKLVGYRKMGMGELFSLSFYKDIPWVLAAGGSKGEIAVWDIEENEQVKDHFTPSLKKDLLKEVEVDEEEDDNDMEDDEDSEEEKKQKEKKIKKKDGDKKKSKKVKTDRKK</sequence>
<dbReference type="PANTHER" id="PTHR14091">
    <property type="entry name" value="PERIODIC TRYPTOPHAN PROTEIN 1"/>
    <property type="match status" value="1"/>
</dbReference>
<dbReference type="InterPro" id="IPR015943">
    <property type="entry name" value="WD40/YVTN_repeat-like_dom_sf"/>
</dbReference>
<dbReference type="InterPro" id="IPR001680">
    <property type="entry name" value="WD40_rpt"/>
</dbReference>
<accession>A0A078ADK6</accession>
<dbReference type="PROSITE" id="PS50294">
    <property type="entry name" value="WD_REPEATS_REGION"/>
    <property type="match status" value="1"/>
</dbReference>
<feature type="repeat" description="WD" evidence="4">
    <location>
        <begin position="407"/>
        <end position="449"/>
    </location>
</feature>
<keyword evidence="7" id="KW-1185">Reference proteome</keyword>
<dbReference type="GO" id="GO:0005634">
    <property type="term" value="C:nucleus"/>
    <property type="evidence" value="ECO:0007669"/>
    <property type="project" value="TreeGrafter"/>
</dbReference>
<evidence type="ECO:0000256" key="2">
    <source>
        <dbReference type="ARBA" id="ARBA00022574"/>
    </source>
</evidence>
<dbReference type="FunCoup" id="A0A078ADK6">
    <property type="interactions" value="555"/>
</dbReference>
<organism evidence="6 7">
    <name type="scientific">Stylonychia lemnae</name>
    <name type="common">Ciliate</name>
    <dbReference type="NCBI Taxonomy" id="5949"/>
    <lineage>
        <taxon>Eukaryota</taxon>
        <taxon>Sar</taxon>
        <taxon>Alveolata</taxon>
        <taxon>Ciliophora</taxon>
        <taxon>Intramacronucleata</taxon>
        <taxon>Spirotrichea</taxon>
        <taxon>Stichotrichia</taxon>
        <taxon>Sporadotrichida</taxon>
        <taxon>Oxytrichidae</taxon>
        <taxon>Stylonychinae</taxon>
        <taxon>Stylonychia</taxon>
    </lineage>
</organism>
<dbReference type="GO" id="GO:0006364">
    <property type="term" value="P:rRNA processing"/>
    <property type="evidence" value="ECO:0007669"/>
    <property type="project" value="InterPro"/>
</dbReference>
<evidence type="ECO:0000313" key="7">
    <source>
        <dbReference type="Proteomes" id="UP000039865"/>
    </source>
</evidence>
<name>A0A078ADK6_STYLE</name>
<dbReference type="PROSITE" id="PS50082">
    <property type="entry name" value="WD_REPEATS_2"/>
    <property type="match status" value="2"/>
</dbReference>
<dbReference type="Gene3D" id="2.130.10.10">
    <property type="entry name" value="YVTN repeat-like/Quinoprotein amine dehydrogenase"/>
    <property type="match status" value="1"/>
</dbReference>
<dbReference type="SUPFAM" id="SSF50978">
    <property type="entry name" value="WD40 repeat-like"/>
    <property type="match status" value="1"/>
</dbReference>
<feature type="compositionally biased region" description="Acidic residues" evidence="5">
    <location>
        <begin position="140"/>
        <end position="149"/>
    </location>
</feature>
<reference evidence="6 7" key="1">
    <citation type="submission" date="2014-06" db="EMBL/GenBank/DDBJ databases">
        <authorList>
            <person name="Swart Estienne"/>
        </authorList>
    </citation>
    <scope>NUCLEOTIDE SEQUENCE [LARGE SCALE GENOMIC DNA]</scope>
    <source>
        <strain evidence="6 7">130c</strain>
    </source>
</reference>
<dbReference type="PROSITE" id="PS00678">
    <property type="entry name" value="WD_REPEATS_1"/>
    <property type="match status" value="2"/>
</dbReference>
<feature type="compositionally biased region" description="Acidic residues" evidence="5">
    <location>
        <begin position="510"/>
        <end position="527"/>
    </location>
</feature>
<evidence type="ECO:0000256" key="4">
    <source>
        <dbReference type="PROSITE-ProRule" id="PRU00221"/>
    </source>
</evidence>
<gene>
    <name evidence="6" type="primary">Contig1898.g2059</name>
    <name evidence="6" type="ORF">STYLEM_8607</name>
</gene>
<protein>
    <submittedName>
        <fullName evidence="6">Periodic tryptophan</fullName>
    </submittedName>
</protein>
<feature type="compositionally biased region" description="Basic residues" evidence="5">
    <location>
        <begin position="533"/>
        <end position="556"/>
    </location>
</feature>
<dbReference type="InterPro" id="IPR019775">
    <property type="entry name" value="WD40_repeat_CS"/>
</dbReference>
<dbReference type="EMBL" id="CCKQ01008174">
    <property type="protein sequence ID" value="CDW79617.1"/>
    <property type="molecule type" value="Genomic_DNA"/>
</dbReference>
<dbReference type="PRINTS" id="PR00320">
    <property type="entry name" value="GPROTEINBRPT"/>
</dbReference>
<keyword evidence="3" id="KW-0677">Repeat</keyword>
<proteinExistence type="predicted"/>
<evidence type="ECO:0000256" key="3">
    <source>
        <dbReference type="ARBA" id="ARBA00022737"/>
    </source>
</evidence>
<feature type="region of interest" description="Disordered" evidence="5">
    <location>
        <begin position="91"/>
        <end position="149"/>
    </location>
</feature>
<feature type="repeat" description="WD" evidence="4">
    <location>
        <begin position="271"/>
        <end position="313"/>
    </location>
</feature>
<dbReference type="PANTHER" id="PTHR14091:SF0">
    <property type="entry name" value="PERIODIC TRYPTOPHAN PROTEIN 1 HOMOLOG"/>
    <property type="match status" value="1"/>
</dbReference>
<dbReference type="InterPro" id="IPR044285">
    <property type="entry name" value="PWP1"/>
</dbReference>
<keyword evidence="1" id="KW-0597">Phosphoprotein</keyword>
<dbReference type="Pfam" id="PF00400">
    <property type="entry name" value="WD40"/>
    <property type="match status" value="2"/>
</dbReference>
<dbReference type="OMA" id="YERINRT"/>
<feature type="compositionally biased region" description="Basic and acidic residues" evidence="5">
    <location>
        <begin position="127"/>
        <end position="137"/>
    </location>
</feature>
<feature type="compositionally biased region" description="Acidic residues" evidence="5">
    <location>
        <begin position="101"/>
        <end position="113"/>
    </location>
</feature>
<dbReference type="InterPro" id="IPR036322">
    <property type="entry name" value="WD40_repeat_dom_sf"/>
</dbReference>
<dbReference type="InterPro" id="IPR020472">
    <property type="entry name" value="WD40_PAC1"/>
</dbReference>
<dbReference type="InParanoid" id="A0A078ADK6"/>
<dbReference type="Proteomes" id="UP000039865">
    <property type="component" value="Unassembled WGS sequence"/>
</dbReference>
<dbReference type="OrthoDB" id="270624at2759"/>
<dbReference type="SMART" id="SM00320">
    <property type="entry name" value="WD40"/>
    <property type="match status" value="5"/>
</dbReference>
<evidence type="ECO:0000256" key="1">
    <source>
        <dbReference type="ARBA" id="ARBA00022553"/>
    </source>
</evidence>
<evidence type="ECO:0000256" key="5">
    <source>
        <dbReference type="SAM" id="MobiDB-lite"/>
    </source>
</evidence>